<sequence>MKQNYGDQRSKNQTRRINKHFRSYLEREFPSYGTRKSIDVSEVVDHALLDLIDRPNPHMSFSHLLGMTAVYLETVGSAFWYKSAYLDSKGNALRDVNGNKLVAELWLIPPQTIDIIADDDGHLIGYTQKIGSETEDIDKEDLIHFKHFNPADPYTGFGISPLRAVWQRVMLLREEQASWGAILQNAAVPSALVTPPGPDGLFTKEQAERIDKQVNARFRLGKQGGIWVVQDSMDYKPISTPPKDLSAITMYEQIKECIANAYAIPLPLLRMDETTGEASNTAERAFQKNCLRPRVRLIFETMTRDLCPDSRLFFSCDDVLEPDRAFELQRSSALFQSNAITVNEYREDQGLDPVVGGDKFLYQILGTNAASSGTMGTLPDMRGGKTVKKKSVNPPDPQPLAEALQGIFRQLRDAYLTGRKAVAPEWADLMGDALSPILRAYYQEGSNEIRAELGVLPPLPVNSLNQAVNQAIFHLADSTLATTELEVEAAREATREAIRQGLNANEANIDLAARIQAIFTDLEERRCFLIADTEATRAKSAGELLTIQEAGVDCKKVWLPDALACDVCRGLDGATRELSEPFAVIGSGPYSVIDHPPLHPNCRCSLQYQFPEDAD</sequence>
<dbReference type="Pfam" id="PF04860">
    <property type="entry name" value="Phage_portal"/>
    <property type="match status" value="1"/>
</dbReference>
<dbReference type="Proteomes" id="UP000214646">
    <property type="component" value="Unassembled WGS sequence"/>
</dbReference>
<dbReference type="EMBL" id="NIDE01000001">
    <property type="protein sequence ID" value="OWK46610.1"/>
    <property type="molecule type" value="Genomic_DNA"/>
</dbReference>
<comment type="caution">
    <text evidence="2">The sequence shown here is derived from an EMBL/GenBank/DDBJ whole genome shotgun (WGS) entry which is preliminary data.</text>
</comment>
<feature type="domain" description="Phage head morphogenesis" evidence="1">
    <location>
        <begin position="493"/>
        <end position="606"/>
    </location>
</feature>
<evidence type="ECO:0000259" key="1">
    <source>
        <dbReference type="Pfam" id="PF04233"/>
    </source>
</evidence>
<evidence type="ECO:0000313" key="2">
    <source>
        <dbReference type="EMBL" id="OWK46610.1"/>
    </source>
</evidence>
<dbReference type="InterPro" id="IPR006944">
    <property type="entry name" value="Phage/GTA_portal"/>
</dbReference>
<proteinExistence type="predicted"/>
<dbReference type="InterPro" id="IPR006528">
    <property type="entry name" value="Phage_head_morphogenesis_dom"/>
</dbReference>
<dbReference type="RefSeq" id="WP_238602407.1">
    <property type="nucleotide sequence ID" value="NZ_NIDE01000001.1"/>
</dbReference>
<dbReference type="Pfam" id="PF04233">
    <property type="entry name" value="Phage_Mu_F"/>
    <property type="match status" value="1"/>
</dbReference>
<gene>
    <name evidence="2" type="ORF">FRUB_00309</name>
</gene>
<evidence type="ECO:0000313" key="3">
    <source>
        <dbReference type="Proteomes" id="UP000214646"/>
    </source>
</evidence>
<protein>
    <submittedName>
        <fullName evidence="2">Phage portal protein</fullName>
    </submittedName>
</protein>
<reference evidence="3" key="1">
    <citation type="submission" date="2017-06" db="EMBL/GenBank/DDBJ databases">
        <title>Genome analysis of Fimbriiglobus ruber SP5, the first member of the order Planctomycetales with confirmed chitinolytic capability.</title>
        <authorList>
            <person name="Ravin N.V."/>
            <person name="Rakitin A.L."/>
            <person name="Ivanova A.A."/>
            <person name="Beletsky A.V."/>
            <person name="Kulichevskaya I.S."/>
            <person name="Mardanov A.V."/>
            <person name="Dedysh S.N."/>
        </authorList>
    </citation>
    <scope>NUCLEOTIDE SEQUENCE [LARGE SCALE GENOMIC DNA]</scope>
    <source>
        <strain evidence="3">SP5</strain>
    </source>
</reference>
<keyword evidence="3" id="KW-1185">Reference proteome</keyword>
<organism evidence="2 3">
    <name type="scientific">Fimbriiglobus ruber</name>
    <dbReference type="NCBI Taxonomy" id="1908690"/>
    <lineage>
        <taxon>Bacteria</taxon>
        <taxon>Pseudomonadati</taxon>
        <taxon>Planctomycetota</taxon>
        <taxon>Planctomycetia</taxon>
        <taxon>Gemmatales</taxon>
        <taxon>Gemmataceae</taxon>
        <taxon>Fimbriiglobus</taxon>
    </lineage>
</organism>
<dbReference type="AlphaFoldDB" id="A0A225DYJ5"/>
<name>A0A225DYJ5_9BACT</name>
<accession>A0A225DYJ5</accession>